<organism evidence="2 3">
    <name type="scientific">Acanthosepion pharaonis</name>
    <name type="common">Pharaoh cuttlefish</name>
    <name type="synonym">Sepia pharaonis</name>
    <dbReference type="NCBI Taxonomy" id="158019"/>
    <lineage>
        <taxon>Eukaryota</taxon>
        <taxon>Metazoa</taxon>
        <taxon>Spiralia</taxon>
        <taxon>Lophotrochozoa</taxon>
        <taxon>Mollusca</taxon>
        <taxon>Cephalopoda</taxon>
        <taxon>Coleoidea</taxon>
        <taxon>Decapodiformes</taxon>
        <taxon>Sepiida</taxon>
        <taxon>Sepiina</taxon>
        <taxon>Sepiidae</taxon>
        <taxon>Acanthosepion</taxon>
    </lineage>
</organism>
<feature type="region of interest" description="Disordered" evidence="1">
    <location>
        <begin position="1"/>
        <end position="25"/>
    </location>
</feature>
<protein>
    <submittedName>
        <fullName evidence="2">Uncharacterized protein</fullName>
    </submittedName>
</protein>
<gene>
    <name evidence="2" type="ORF">SPHA_38904</name>
</gene>
<feature type="compositionally biased region" description="Basic and acidic residues" evidence="1">
    <location>
        <begin position="1"/>
        <end position="10"/>
    </location>
</feature>
<reference evidence="2" key="1">
    <citation type="submission" date="2021-01" db="EMBL/GenBank/DDBJ databases">
        <authorList>
            <person name="Li R."/>
            <person name="Bekaert M."/>
        </authorList>
    </citation>
    <scope>NUCLEOTIDE SEQUENCE</scope>
    <source>
        <strain evidence="2">Farmed</strain>
    </source>
</reference>
<accession>A0A812CNK3</accession>
<dbReference type="EMBL" id="CAHIKZ030001788">
    <property type="protein sequence ID" value="CAE1274490.1"/>
    <property type="molecule type" value="Genomic_DNA"/>
</dbReference>
<proteinExistence type="predicted"/>
<name>A0A812CNK3_ACAPH</name>
<evidence type="ECO:0000313" key="2">
    <source>
        <dbReference type="EMBL" id="CAE1274490.1"/>
    </source>
</evidence>
<dbReference type="Proteomes" id="UP000597762">
    <property type="component" value="Unassembled WGS sequence"/>
</dbReference>
<sequence length="203" mass="22819">MSADDRKEVTHPFFPIRQRPRPKNELIDSRHSHGPLCQENGFSCKKTYPNCDFKSLLSLCFINDTYYCMEKDPGDNDCQRCTEPGYHCANHYPNCNSEYTVEVCVSNKQFLCVERLSHTLPSSTHHITTPVPTVTTPKVNTSLEECNFSKIGLRPPESVTVCRENCLPVNTYIDLSKIGICSQGVCCLNKIQTTEKCAGTKGS</sequence>
<comment type="caution">
    <text evidence="2">The sequence shown here is derived from an EMBL/GenBank/DDBJ whole genome shotgun (WGS) entry which is preliminary data.</text>
</comment>
<keyword evidence="3" id="KW-1185">Reference proteome</keyword>
<evidence type="ECO:0000256" key="1">
    <source>
        <dbReference type="SAM" id="MobiDB-lite"/>
    </source>
</evidence>
<dbReference type="AlphaFoldDB" id="A0A812CNK3"/>
<evidence type="ECO:0000313" key="3">
    <source>
        <dbReference type="Proteomes" id="UP000597762"/>
    </source>
</evidence>